<evidence type="ECO:0000313" key="2">
    <source>
        <dbReference type="Proteomes" id="UP000635387"/>
    </source>
</evidence>
<proteinExistence type="predicted"/>
<protein>
    <submittedName>
        <fullName evidence="1">Uncharacterized protein</fullName>
    </submittedName>
</protein>
<comment type="caution">
    <text evidence="1">The sequence shown here is derived from an EMBL/GenBank/DDBJ whole genome shotgun (WGS) entry which is preliminary data.</text>
</comment>
<dbReference type="EMBL" id="BNAY01000007">
    <property type="protein sequence ID" value="GHH28776.1"/>
    <property type="molecule type" value="Genomic_DNA"/>
</dbReference>
<dbReference type="Proteomes" id="UP000635387">
    <property type="component" value="Unassembled WGS sequence"/>
</dbReference>
<name>A0ABQ3LXR9_9PSEU</name>
<organism evidence="1 2">
    <name type="scientific">Amycolatopsis oliviviridis</name>
    <dbReference type="NCBI Taxonomy" id="1471590"/>
    <lineage>
        <taxon>Bacteria</taxon>
        <taxon>Bacillati</taxon>
        <taxon>Actinomycetota</taxon>
        <taxon>Actinomycetes</taxon>
        <taxon>Pseudonocardiales</taxon>
        <taxon>Pseudonocardiaceae</taxon>
        <taxon>Amycolatopsis</taxon>
    </lineage>
</organism>
<sequence>MGAGDSVEVGPSGGAAFGLFGQEVCPHAFFSGRLDGWLLLARRERWGRRGVVGRTYFDFVIIAPVSGRAVNVGPVSFECSVEEFDGEQESKRWTSCDGHAEGAR</sequence>
<keyword evidence="2" id="KW-1185">Reference proteome</keyword>
<reference evidence="2" key="1">
    <citation type="journal article" date="2019" name="Int. J. Syst. Evol. Microbiol.">
        <title>The Global Catalogue of Microorganisms (GCM) 10K type strain sequencing project: providing services to taxonomists for standard genome sequencing and annotation.</title>
        <authorList>
            <consortium name="The Broad Institute Genomics Platform"/>
            <consortium name="The Broad Institute Genome Sequencing Center for Infectious Disease"/>
            <person name="Wu L."/>
            <person name="Ma J."/>
        </authorList>
    </citation>
    <scope>NUCLEOTIDE SEQUENCE [LARGE SCALE GENOMIC DNA]</scope>
    <source>
        <strain evidence="2">CGMCC 4.7683</strain>
    </source>
</reference>
<evidence type="ECO:0000313" key="1">
    <source>
        <dbReference type="EMBL" id="GHH28776.1"/>
    </source>
</evidence>
<accession>A0ABQ3LXR9</accession>
<gene>
    <name evidence="1" type="ORF">GCM10017790_60140</name>
</gene>